<dbReference type="EMBL" id="SNZH01000004">
    <property type="protein sequence ID" value="TDR45664.1"/>
    <property type="molecule type" value="Genomic_DNA"/>
</dbReference>
<protein>
    <submittedName>
        <fullName evidence="7">DNA-binding transcriptional MerR regulator</fullName>
    </submittedName>
</protein>
<evidence type="ECO:0000256" key="5">
    <source>
        <dbReference type="SAM" id="MobiDB-lite"/>
    </source>
</evidence>
<dbReference type="AlphaFoldDB" id="A0A4R6Z2E0"/>
<dbReference type="Proteomes" id="UP000295293">
    <property type="component" value="Unassembled WGS sequence"/>
</dbReference>
<evidence type="ECO:0000259" key="6">
    <source>
        <dbReference type="PROSITE" id="PS50937"/>
    </source>
</evidence>
<dbReference type="PROSITE" id="PS50937">
    <property type="entry name" value="HTH_MERR_2"/>
    <property type="match status" value="1"/>
</dbReference>
<dbReference type="SMART" id="SM00422">
    <property type="entry name" value="HTH_MERR"/>
    <property type="match status" value="1"/>
</dbReference>
<dbReference type="PANTHER" id="PTHR30204">
    <property type="entry name" value="REDOX-CYCLING DRUG-SENSING TRANSCRIPTIONAL ACTIVATOR SOXR"/>
    <property type="match status" value="1"/>
</dbReference>
<organism evidence="7 8">
    <name type="scientific">Tahibacter aquaticus</name>
    <dbReference type="NCBI Taxonomy" id="520092"/>
    <lineage>
        <taxon>Bacteria</taxon>
        <taxon>Pseudomonadati</taxon>
        <taxon>Pseudomonadota</taxon>
        <taxon>Gammaproteobacteria</taxon>
        <taxon>Lysobacterales</taxon>
        <taxon>Rhodanobacteraceae</taxon>
        <taxon>Tahibacter</taxon>
    </lineage>
</organism>
<comment type="caution">
    <text evidence="7">The sequence shown here is derived from an EMBL/GenBank/DDBJ whole genome shotgun (WGS) entry which is preliminary data.</text>
</comment>
<sequence>MDSLKTPASSDAPGATASRTTKGPMRIGELASASGVPVDTVRYYERIGLLPTPARRGGGYRKYEPDDVFRLQAIRGAKALGLTLEAIRTLIIMALPSARPAPVRACAKALQQELADRCAALQALAAAVENCRRGPPPTLAACPILATLQAYACTHETSGSVLLDT</sequence>
<reference evidence="7 8" key="1">
    <citation type="submission" date="2019-03" db="EMBL/GenBank/DDBJ databases">
        <title>Genomic Encyclopedia of Type Strains, Phase IV (KMG-IV): sequencing the most valuable type-strain genomes for metagenomic binning, comparative biology and taxonomic classification.</title>
        <authorList>
            <person name="Goeker M."/>
        </authorList>
    </citation>
    <scope>NUCLEOTIDE SEQUENCE [LARGE SCALE GENOMIC DNA]</scope>
    <source>
        <strain evidence="7 8">DSM 21667</strain>
    </source>
</reference>
<dbReference type="SUPFAM" id="SSF46955">
    <property type="entry name" value="Putative DNA-binding domain"/>
    <property type="match status" value="1"/>
</dbReference>
<proteinExistence type="predicted"/>
<accession>A0A4R6Z2E0</accession>
<evidence type="ECO:0000313" key="7">
    <source>
        <dbReference type="EMBL" id="TDR45664.1"/>
    </source>
</evidence>
<dbReference type="PRINTS" id="PR00040">
    <property type="entry name" value="HTHMERR"/>
</dbReference>
<evidence type="ECO:0000256" key="3">
    <source>
        <dbReference type="ARBA" id="ARBA00023125"/>
    </source>
</evidence>
<feature type="region of interest" description="Disordered" evidence="5">
    <location>
        <begin position="1"/>
        <end position="26"/>
    </location>
</feature>
<dbReference type="GO" id="GO:0003700">
    <property type="term" value="F:DNA-binding transcription factor activity"/>
    <property type="evidence" value="ECO:0007669"/>
    <property type="project" value="InterPro"/>
</dbReference>
<keyword evidence="1" id="KW-0678">Repressor</keyword>
<evidence type="ECO:0000256" key="4">
    <source>
        <dbReference type="ARBA" id="ARBA00023163"/>
    </source>
</evidence>
<feature type="domain" description="HTH merR-type" evidence="6">
    <location>
        <begin position="24"/>
        <end position="93"/>
    </location>
</feature>
<dbReference type="GO" id="GO:0003677">
    <property type="term" value="F:DNA binding"/>
    <property type="evidence" value="ECO:0007669"/>
    <property type="project" value="UniProtKB-KW"/>
</dbReference>
<evidence type="ECO:0000256" key="2">
    <source>
        <dbReference type="ARBA" id="ARBA00023015"/>
    </source>
</evidence>
<dbReference type="PANTHER" id="PTHR30204:SF69">
    <property type="entry name" value="MERR-FAMILY TRANSCRIPTIONAL REGULATOR"/>
    <property type="match status" value="1"/>
</dbReference>
<dbReference type="Pfam" id="PF13411">
    <property type="entry name" value="MerR_1"/>
    <property type="match status" value="1"/>
</dbReference>
<keyword evidence="4" id="KW-0804">Transcription</keyword>
<dbReference type="InterPro" id="IPR047057">
    <property type="entry name" value="MerR_fam"/>
</dbReference>
<evidence type="ECO:0000313" key="8">
    <source>
        <dbReference type="Proteomes" id="UP000295293"/>
    </source>
</evidence>
<keyword evidence="2" id="KW-0805">Transcription regulation</keyword>
<dbReference type="InterPro" id="IPR000551">
    <property type="entry name" value="MerR-type_HTH_dom"/>
</dbReference>
<evidence type="ECO:0000256" key="1">
    <source>
        <dbReference type="ARBA" id="ARBA00022491"/>
    </source>
</evidence>
<keyword evidence="8" id="KW-1185">Reference proteome</keyword>
<name>A0A4R6Z2E0_9GAMM</name>
<dbReference type="InterPro" id="IPR009061">
    <property type="entry name" value="DNA-bd_dom_put_sf"/>
</dbReference>
<gene>
    <name evidence="7" type="ORF">DFR29_10492</name>
</gene>
<dbReference type="Gene3D" id="1.10.1660.10">
    <property type="match status" value="1"/>
</dbReference>
<keyword evidence="3 7" id="KW-0238">DNA-binding</keyword>